<dbReference type="PANTHER" id="PTHR46033:SF8">
    <property type="entry name" value="PROTEIN MAINTENANCE OF MERISTEMS-LIKE"/>
    <property type="match status" value="1"/>
</dbReference>
<dbReference type="PANTHER" id="PTHR46033">
    <property type="entry name" value="PROTEIN MAIN-LIKE 2"/>
    <property type="match status" value="1"/>
</dbReference>
<name>A0AAV6ILU4_9ERIC</name>
<evidence type="ECO:0000259" key="1">
    <source>
        <dbReference type="Pfam" id="PF10536"/>
    </source>
</evidence>
<reference evidence="2" key="1">
    <citation type="submission" date="2020-08" db="EMBL/GenBank/DDBJ databases">
        <title>Plant Genome Project.</title>
        <authorList>
            <person name="Zhang R.-G."/>
        </authorList>
    </citation>
    <scope>NUCLEOTIDE SEQUENCE</scope>
    <source>
        <strain evidence="2">WSP0</strain>
        <tissue evidence="2">Leaf</tissue>
    </source>
</reference>
<dbReference type="Pfam" id="PF10536">
    <property type="entry name" value="PMD"/>
    <property type="match status" value="1"/>
</dbReference>
<accession>A0AAV6ILU4</accession>
<organism evidence="2 3">
    <name type="scientific">Rhododendron griersonianum</name>
    <dbReference type="NCBI Taxonomy" id="479676"/>
    <lineage>
        <taxon>Eukaryota</taxon>
        <taxon>Viridiplantae</taxon>
        <taxon>Streptophyta</taxon>
        <taxon>Embryophyta</taxon>
        <taxon>Tracheophyta</taxon>
        <taxon>Spermatophyta</taxon>
        <taxon>Magnoliopsida</taxon>
        <taxon>eudicotyledons</taxon>
        <taxon>Gunneridae</taxon>
        <taxon>Pentapetalae</taxon>
        <taxon>asterids</taxon>
        <taxon>Ericales</taxon>
        <taxon>Ericaceae</taxon>
        <taxon>Ericoideae</taxon>
        <taxon>Rhodoreae</taxon>
        <taxon>Rhododendron</taxon>
    </lineage>
</organism>
<gene>
    <name evidence="2" type="ORF">RHGRI_029990</name>
</gene>
<dbReference type="GO" id="GO:0010073">
    <property type="term" value="P:meristem maintenance"/>
    <property type="evidence" value="ECO:0007669"/>
    <property type="project" value="InterPro"/>
</dbReference>
<dbReference type="InterPro" id="IPR019557">
    <property type="entry name" value="AminoTfrase-like_pln_mobile"/>
</dbReference>
<comment type="caution">
    <text evidence="2">The sequence shown here is derived from an EMBL/GenBank/DDBJ whole genome shotgun (WGS) entry which is preliminary data.</text>
</comment>
<dbReference type="AlphaFoldDB" id="A0AAV6ILU4"/>
<feature type="domain" description="Aminotransferase-like plant mobile" evidence="1">
    <location>
        <begin position="1"/>
        <end position="268"/>
    </location>
</feature>
<dbReference type="EMBL" id="JACTNZ010000010">
    <property type="protein sequence ID" value="KAG5529447.1"/>
    <property type="molecule type" value="Genomic_DNA"/>
</dbReference>
<evidence type="ECO:0000313" key="3">
    <source>
        <dbReference type="Proteomes" id="UP000823749"/>
    </source>
</evidence>
<protein>
    <recommendedName>
        <fullName evidence="1">Aminotransferase-like plant mobile domain-containing protein</fullName>
    </recommendedName>
</protein>
<proteinExistence type="predicted"/>
<dbReference type="Proteomes" id="UP000823749">
    <property type="component" value="Chromosome 10"/>
</dbReference>
<dbReference type="InterPro" id="IPR044824">
    <property type="entry name" value="MAIN-like"/>
</dbReference>
<keyword evidence="3" id="KW-1185">Reference proteome</keyword>
<sequence length="378" mass="43204">MGLTLHDVEHILGIPVRGLAVYTEDERTPKQLLMDFLGLSDEVAENAIASNAFKNYAVKLSWLEMNFKEVSETDTDERVVCCARAYLLYVIGCTLFCDKSGGFVQLDLLPLLEDLDKVRTYGWGSSCLAFLYRHLGYASRSKAKQIGGFLILLEAWINEHFPTLHPVLDPEYTEELPRARRWCLHSESGTSVEHYRRVLDDLLVDEVIFDPYKNRRQNVSDIAFYTGPIRAMSYVEPYLPDRVLRQFGLLQRIPADPIAPQRASRGQHTYHVVYEWTEGYWSSPDYHLVPEDKRERTPPGIPWACTDDYIPWLSVFSHQRVGRGLPPVGGRVRQGREEQVRVVLDVVQRALGDTGLGAVELRQTLQDIHAILLPTFDT</sequence>
<evidence type="ECO:0000313" key="2">
    <source>
        <dbReference type="EMBL" id="KAG5529447.1"/>
    </source>
</evidence>